<dbReference type="SUPFAM" id="SSF57701">
    <property type="entry name" value="Zn2/Cys6 DNA-binding domain"/>
    <property type="match status" value="1"/>
</dbReference>
<evidence type="ECO:0000259" key="8">
    <source>
        <dbReference type="PROSITE" id="PS50048"/>
    </source>
</evidence>
<evidence type="ECO:0000313" key="10">
    <source>
        <dbReference type="Proteomes" id="UP001610446"/>
    </source>
</evidence>
<dbReference type="PANTHER" id="PTHR46910:SF37">
    <property type="entry name" value="ZN(II)2CYS6 TRANSCRIPTION FACTOR (EUROFUNG)"/>
    <property type="match status" value="1"/>
</dbReference>
<dbReference type="CDD" id="cd12148">
    <property type="entry name" value="fungal_TF_MHR"/>
    <property type="match status" value="1"/>
</dbReference>
<reference evidence="9 10" key="1">
    <citation type="submission" date="2024-07" db="EMBL/GenBank/DDBJ databases">
        <title>Section-level genome sequencing and comparative genomics of Aspergillus sections Usti and Cavernicolus.</title>
        <authorList>
            <consortium name="Lawrence Berkeley National Laboratory"/>
            <person name="Nybo J.L."/>
            <person name="Vesth T.C."/>
            <person name="Theobald S."/>
            <person name="Frisvad J.C."/>
            <person name="Larsen T.O."/>
            <person name="Kjaerboelling I."/>
            <person name="Rothschild-Mancinelli K."/>
            <person name="Lyhne E.K."/>
            <person name="Kogle M.E."/>
            <person name="Barry K."/>
            <person name="Clum A."/>
            <person name="Na H."/>
            <person name="Ledsgaard L."/>
            <person name="Lin J."/>
            <person name="Lipzen A."/>
            <person name="Kuo A."/>
            <person name="Riley R."/>
            <person name="Mondo S."/>
            <person name="Labutti K."/>
            <person name="Haridas S."/>
            <person name="Pangalinan J."/>
            <person name="Salamov A.A."/>
            <person name="Simmons B.A."/>
            <person name="Magnuson J.K."/>
            <person name="Chen J."/>
            <person name="Drula E."/>
            <person name="Henrissat B."/>
            <person name="Wiebenga A."/>
            <person name="Lubbers R.J."/>
            <person name="Gomes A.C."/>
            <person name="Makela M.R."/>
            <person name="Stajich J."/>
            <person name="Grigoriev I.V."/>
            <person name="Mortensen U.H."/>
            <person name="De Vries R.P."/>
            <person name="Baker S.E."/>
            <person name="Andersen M.R."/>
        </authorList>
    </citation>
    <scope>NUCLEOTIDE SEQUENCE [LARGE SCALE GENOMIC DNA]</scope>
    <source>
        <strain evidence="9 10">CBS 123904</strain>
    </source>
</reference>
<dbReference type="Pfam" id="PF00172">
    <property type="entry name" value="Zn_clus"/>
    <property type="match status" value="1"/>
</dbReference>
<keyword evidence="10" id="KW-1185">Reference proteome</keyword>
<name>A0ABR4IT94_9EURO</name>
<dbReference type="InterPro" id="IPR036864">
    <property type="entry name" value="Zn2-C6_fun-type_DNA-bd_sf"/>
</dbReference>
<comment type="subcellular location">
    <subcellularLocation>
        <location evidence="1">Nucleus</location>
    </subcellularLocation>
</comment>
<dbReference type="Gene3D" id="4.10.240.10">
    <property type="entry name" value="Zn(2)-C6 fungal-type DNA-binding domain"/>
    <property type="match status" value="1"/>
</dbReference>
<dbReference type="Proteomes" id="UP001610446">
    <property type="component" value="Unassembled WGS sequence"/>
</dbReference>
<dbReference type="EMBL" id="JBFXLU010000292">
    <property type="protein sequence ID" value="KAL2831003.1"/>
    <property type="molecule type" value="Genomic_DNA"/>
</dbReference>
<sequence length="562" mass="63171">MTQHRPPRKACDLCYRKKIKCDAQRPRCSHCIVYDSACTFAAASRKARAEKKRQSPNEGIEALQSRMKQLEKNLSQALEKIDQLEGCVSQEKTVASNQSSMISSSLQEQQDLDGGEILDFVDGSLLDLPPLHEALPAVEKYLATLNSVIPLFHPGRLLNSLRSLYAPLVQRHRSTWAAINVVLALAHSCHVPSDQPTPTPSSINAAHYLNKAQSVLTEVIMGEADIVSVQILLGLAMLFQGSRNLKPAAMLIAIALRLAHELGLHDRRRSENLNRLSTLERDRVFWIAYIIDRDISMRTKQPPIQLETDLDIDLPSVEPEDGAGLAFAADSSLSFNFFRARVQLASIQGRVYEILYSVRAQTLNVDQRNDNLAALGGMLDDWASQIPSHFRPNAVLQSCDPDLFRTFGILYSTHLSCRALICRAHAMETRWLQSLQDFGAKALQRRMIEPVLLLPQGWQVLVNECREYMRLFTGIERKDPALIWMTGCTYVSGSICLIANNMLHPNHETLEYDQSIAELSLLLLEEMIQQEPYEPLRKVRNACSELLQLASRISLQNGFLPL</sequence>
<protein>
    <submittedName>
        <fullName evidence="9">Fungal-specific transcription factor domain-containing protein</fullName>
    </submittedName>
</protein>
<dbReference type="InterPro" id="IPR050987">
    <property type="entry name" value="AtrR-like"/>
</dbReference>
<gene>
    <name evidence="9" type="ORF">BJY01DRAFT_240221</name>
</gene>
<keyword evidence="7" id="KW-0175">Coiled coil</keyword>
<evidence type="ECO:0000256" key="4">
    <source>
        <dbReference type="ARBA" id="ARBA00023125"/>
    </source>
</evidence>
<dbReference type="CDD" id="cd00067">
    <property type="entry name" value="GAL4"/>
    <property type="match status" value="1"/>
</dbReference>
<accession>A0ABR4IT94</accession>
<keyword evidence="6" id="KW-0539">Nucleus</keyword>
<dbReference type="PANTHER" id="PTHR46910">
    <property type="entry name" value="TRANSCRIPTION FACTOR PDR1"/>
    <property type="match status" value="1"/>
</dbReference>
<dbReference type="Pfam" id="PF04082">
    <property type="entry name" value="Fungal_trans"/>
    <property type="match status" value="1"/>
</dbReference>
<dbReference type="SMART" id="SM00066">
    <property type="entry name" value="GAL4"/>
    <property type="match status" value="1"/>
</dbReference>
<evidence type="ECO:0000256" key="3">
    <source>
        <dbReference type="ARBA" id="ARBA00023015"/>
    </source>
</evidence>
<evidence type="ECO:0000313" key="9">
    <source>
        <dbReference type="EMBL" id="KAL2831003.1"/>
    </source>
</evidence>
<evidence type="ECO:0000256" key="5">
    <source>
        <dbReference type="ARBA" id="ARBA00023163"/>
    </source>
</evidence>
<evidence type="ECO:0000256" key="7">
    <source>
        <dbReference type="SAM" id="Coils"/>
    </source>
</evidence>
<keyword evidence="5" id="KW-0804">Transcription</keyword>
<keyword evidence="3" id="KW-0805">Transcription regulation</keyword>
<dbReference type="InterPro" id="IPR001138">
    <property type="entry name" value="Zn2Cys6_DnaBD"/>
</dbReference>
<dbReference type="SMART" id="SM00906">
    <property type="entry name" value="Fungal_trans"/>
    <property type="match status" value="1"/>
</dbReference>
<proteinExistence type="predicted"/>
<keyword evidence="4" id="KW-0238">DNA-binding</keyword>
<keyword evidence="2" id="KW-0479">Metal-binding</keyword>
<comment type="caution">
    <text evidence="9">The sequence shown here is derived from an EMBL/GenBank/DDBJ whole genome shotgun (WGS) entry which is preliminary data.</text>
</comment>
<dbReference type="PROSITE" id="PS50048">
    <property type="entry name" value="ZN2_CY6_FUNGAL_2"/>
    <property type="match status" value="1"/>
</dbReference>
<dbReference type="InterPro" id="IPR007219">
    <property type="entry name" value="XnlR_reg_dom"/>
</dbReference>
<evidence type="ECO:0000256" key="2">
    <source>
        <dbReference type="ARBA" id="ARBA00022723"/>
    </source>
</evidence>
<evidence type="ECO:0000256" key="6">
    <source>
        <dbReference type="ARBA" id="ARBA00023242"/>
    </source>
</evidence>
<organism evidence="9 10">
    <name type="scientific">Aspergillus pseudoustus</name>
    <dbReference type="NCBI Taxonomy" id="1810923"/>
    <lineage>
        <taxon>Eukaryota</taxon>
        <taxon>Fungi</taxon>
        <taxon>Dikarya</taxon>
        <taxon>Ascomycota</taxon>
        <taxon>Pezizomycotina</taxon>
        <taxon>Eurotiomycetes</taxon>
        <taxon>Eurotiomycetidae</taxon>
        <taxon>Eurotiales</taxon>
        <taxon>Aspergillaceae</taxon>
        <taxon>Aspergillus</taxon>
        <taxon>Aspergillus subgen. Nidulantes</taxon>
    </lineage>
</organism>
<feature type="domain" description="Zn(2)-C6 fungal-type" evidence="8">
    <location>
        <begin position="10"/>
        <end position="40"/>
    </location>
</feature>
<feature type="coiled-coil region" evidence="7">
    <location>
        <begin position="60"/>
        <end position="87"/>
    </location>
</feature>
<evidence type="ECO:0000256" key="1">
    <source>
        <dbReference type="ARBA" id="ARBA00004123"/>
    </source>
</evidence>